<name>A0A6L2NJ01_TANCI</name>
<feature type="compositionally biased region" description="Basic and acidic residues" evidence="2">
    <location>
        <begin position="1"/>
        <end position="17"/>
    </location>
</feature>
<keyword evidence="1" id="KW-0175">Coiled coil</keyword>
<feature type="coiled-coil region" evidence="1">
    <location>
        <begin position="117"/>
        <end position="165"/>
    </location>
</feature>
<feature type="region of interest" description="Disordered" evidence="2">
    <location>
        <begin position="263"/>
        <end position="295"/>
    </location>
</feature>
<feature type="compositionally biased region" description="Basic and acidic residues" evidence="2">
    <location>
        <begin position="263"/>
        <end position="272"/>
    </location>
</feature>
<protein>
    <submittedName>
        <fullName evidence="3">Uncharacterized protein</fullName>
    </submittedName>
</protein>
<proteinExistence type="predicted"/>
<comment type="caution">
    <text evidence="3">The sequence shown here is derived from an EMBL/GenBank/DDBJ whole genome shotgun (WGS) entry which is preliminary data.</text>
</comment>
<reference evidence="3" key="1">
    <citation type="journal article" date="2019" name="Sci. Rep.">
        <title>Draft genome of Tanacetum cinerariifolium, the natural source of mosquito coil.</title>
        <authorList>
            <person name="Yamashiro T."/>
            <person name="Shiraishi A."/>
            <person name="Satake H."/>
            <person name="Nakayama K."/>
        </authorList>
    </citation>
    <scope>NUCLEOTIDE SEQUENCE</scope>
</reference>
<gene>
    <name evidence="3" type="ORF">Tci_057397</name>
</gene>
<dbReference type="AlphaFoldDB" id="A0A6L2NJ01"/>
<evidence type="ECO:0000313" key="3">
    <source>
        <dbReference type="EMBL" id="GEU85419.1"/>
    </source>
</evidence>
<feature type="region of interest" description="Disordered" evidence="2">
    <location>
        <begin position="1"/>
        <end position="67"/>
    </location>
</feature>
<evidence type="ECO:0000256" key="2">
    <source>
        <dbReference type="SAM" id="MobiDB-lite"/>
    </source>
</evidence>
<feature type="compositionally biased region" description="Low complexity" evidence="2">
    <location>
        <begin position="55"/>
        <end position="66"/>
    </location>
</feature>
<dbReference type="EMBL" id="BKCJ010009104">
    <property type="protein sequence ID" value="GEU85419.1"/>
    <property type="molecule type" value="Genomic_DNA"/>
</dbReference>
<feature type="compositionally biased region" description="Basic residues" evidence="2">
    <location>
        <begin position="273"/>
        <end position="289"/>
    </location>
</feature>
<sequence length="419" mass="48809">MNEERLSEETEELKLTTDTKVIAQDKGNGEKGGSTKELVSTVRPEDSTVRPNVGTADPIAPPTTTIKIKDSSRPARSILTLKLLPTIDPKDKGKGVLKDLEVAKKMTRSDLDAAQIAKDAEVAKLVYKEELAGLEREKEKRQREKEAYEAAIAEMYEEVQVEKAKFLVEIIAAQRRFKAAQRSAEIKSRPPTKSQLRNLMMTYMENMGGYKHSQLKAKTFVKIQGLYKRQKRMIDDFKPMDSDDAVDKEKVLEELDSTKVKVKQEGDKESIRKRPGRRLKMKATKKSKRQKTDSDLKKEEHLKTFLRIVLYEEGEVDYEVLDKRFPIINWESKFYHLDRHRAECIYYRIFRSDGSSRWIKTFFEMVTRFDRMDLKELYNLVMQRIETTSLEGVDLVLWGDLRTMFEETTDDDLWKNQKE</sequence>
<organism evidence="3">
    <name type="scientific">Tanacetum cinerariifolium</name>
    <name type="common">Dalmatian daisy</name>
    <name type="synonym">Chrysanthemum cinerariifolium</name>
    <dbReference type="NCBI Taxonomy" id="118510"/>
    <lineage>
        <taxon>Eukaryota</taxon>
        <taxon>Viridiplantae</taxon>
        <taxon>Streptophyta</taxon>
        <taxon>Embryophyta</taxon>
        <taxon>Tracheophyta</taxon>
        <taxon>Spermatophyta</taxon>
        <taxon>Magnoliopsida</taxon>
        <taxon>eudicotyledons</taxon>
        <taxon>Gunneridae</taxon>
        <taxon>Pentapetalae</taxon>
        <taxon>asterids</taxon>
        <taxon>campanulids</taxon>
        <taxon>Asterales</taxon>
        <taxon>Asteraceae</taxon>
        <taxon>Asteroideae</taxon>
        <taxon>Anthemideae</taxon>
        <taxon>Anthemidinae</taxon>
        <taxon>Tanacetum</taxon>
    </lineage>
</organism>
<accession>A0A6L2NJ01</accession>
<evidence type="ECO:0000256" key="1">
    <source>
        <dbReference type="SAM" id="Coils"/>
    </source>
</evidence>